<dbReference type="NCBIfam" id="TIGR00202">
    <property type="entry name" value="csrA"/>
    <property type="match status" value="1"/>
</dbReference>
<keyword evidence="5" id="KW-1005">Bacterial flagellum biogenesis</keyword>
<dbReference type="NCBIfam" id="NF001844">
    <property type="entry name" value="PRK00568.1"/>
    <property type="match status" value="1"/>
</dbReference>
<dbReference type="GO" id="GO:0044781">
    <property type="term" value="P:bacterial-type flagellum organization"/>
    <property type="evidence" value="ECO:0007669"/>
    <property type="project" value="UniProtKB-KW"/>
</dbReference>
<proteinExistence type="inferred from homology"/>
<comment type="function">
    <text evidence="5">A translational regulator that binds mRNA to regulate translation initiation and/or mRNA stability. Usually binds in the 5'-UTR at or near the Shine-Dalgarno sequence preventing ribosome-binding, thus repressing translation. Its main target seems to be the major flagellin gene, while its function is anatagonized by FliW.</text>
</comment>
<dbReference type="InterPro" id="IPR036107">
    <property type="entry name" value="CsrA_sf"/>
</dbReference>
<dbReference type="PANTHER" id="PTHR34984">
    <property type="entry name" value="CARBON STORAGE REGULATOR"/>
    <property type="match status" value="1"/>
</dbReference>
<dbReference type="GO" id="GO:0005829">
    <property type="term" value="C:cytosol"/>
    <property type="evidence" value="ECO:0007669"/>
    <property type="project" value="TreeGrafter"/>
</dbReference>
<evidence type="ECO:0000256" key="4">
    <source>
        <dbReference type="ARBA" id="ARBA00022884"/>
    </source>
</evidence>
<dbReference type="HAMAP" id="MF_00167">
    <property type="entry name" value="CsrA"/>
    <property type="match status" value="1"/>
</dbReference>
<keyword evidence="2 5" id="KW-0678">Repressor</keyword>
<dbReference type="Pfam" id="PF02599">
    <property type="entry name" value="CsrA"/>
    <property type="match status" value="1"/>
</dbReference>
<keyword evidence="4 5" id="KW-0694">RNA-binding</keyword>
<evidence type="ECO:0000256" key="1">
    <source>
        <dbReference type="ARBA" id="ARBA00022490"/>
    </source>
</evidence>
<dbReference type="PATRIC" id="fig|210.2441.peg.1299"/>
<dbReference type="Proteomes" id="UP000078062">
    <property type="component" value="Chromosome"/>
</dbReference>
<evidence type="ECO:0000313" key="7">
    <source>
        <dbReference type="Proteomes" id="UP000078062"/>
    </source>
</evidence>
<sequence length="76" mass="8460">MLILSRKVNEGIVIDDHIHIKVISIDRGSVRLGFEAPEKTLILRAELKEAIVSENQKASASVDESLLENIKKVIKP</sequence>
<keyword evidence="3 5" id="KW-0810">Translation regulation</keyword>
<evidence type="ECO:0000313" key="6">
    <source>
        <dbReference type="EMBL" id="ANH48744.1"/>
    </source>
</evidence>
<dbReference type="InterPro" id="IPR003751">
    <property type="entry name" value="CsrA"/>
</dbReference>
<dbReference type="GO" id="GO:0006402">
    <property type="term" value="P:mRNA catabolic process"/>
    <property type="evidence" value="ECO:0007669"/>
    <property type="project" value="InterPro"/>
</dbReference>
<comment type="similarity">
    <text evidence="5">Belongs to the CsrA/RsmA family.</text>
</comment>
<reference evidence="6 7" key="1">
    <citation type="submission" date="2014-04" db="EMBL/GenBank/DDBJ databases">
        <title>Detecting global and local adaptation in a worldwide sample of Helicobacter pylori genomes.</title>
        <authorList>
            <person name="Montano V."/>
            <person name="Didelot X."/>
            <person name="Foll M."/>
            <person name="Linz B."/>
            <person name="Reinhardt R."/>
            <person name="Suerbaum S."/>
            <person name="Moodley Y."/>
            <person name="Jensen J.D."/>
        </authorList>
    </citation>
    <scope>NUCLEOTIDE SEQUENCE [LARGE SCALE GENOMIC DNA]</scope>
    <source>
        <strain evidence="6 7">K26A1</strain>
    </source>
</reference>
<evidence type="ECO:0000256" key="5">
    <source>
        <dbReference type="HAMAP-Rule" id="MF_00167"/>
    </source>
</evidence>
<gene>
    <name evidence="5" type="primary">csrA</name>
    <name evidence="6" type="ORF">AA977_06340</name>
</gene>
<evidence type="ECO:0000256" key="3">
    <source>
        <dbReference type="ARBA" id="ARBA00022845"/>
    </source>
</evidence>
<comment type="subcellular location">
    <subcellularLocation>
        <location evidence="5">Cytoplasm</location>
    </subcellularLocation>
</comment>
<dbReference type="GO" id="GO:0006109">
    <property type="term" value="P:regulation of carbohydrate metabolic process"/>
    <property type="evidence" value="ECO:0007669"/>
    <property type="project" value="InterPro"/>
</dbReference>
<dbReference type="PANTHER" id="PTHR34984:SF1">
    <property type="entry name" value="CARBON STORAGE REGULATOR"/>
    <property type="match status" value="1"/>
</dbReference>
<dbReference type="RefSeq" id="WP_014534871.1">
    <property type="nucleotide sequence ID" value="NZ_CP011486.1"/>
</dbReference>
<dbReference type="FunFam" id="2.60.40.4380:FF:000002">
    <property type="entry name" value="Translational regulator CsrA"/>
    <property type="match status" value="1"/>
</dbReference>
<dbReference type="EMBL" id="CP011486">
    <property type="protein sequence ID" value="ANH48744.1"/>
    <property type="molecule type" value="Genomic_DNA"/>
</dbReference>
<accession>A0A1A9HE53</accession>
<dbReference type="GO" id="GO:1902208">
    <property type="term" value="P:regulation of bacterial-type flagellum assembly"/>
    <property type="evidence" value="ECO:0007669"/>
    <property type="project" value="UniProtKB-UniRule"/>
</dbReference>
<dbReference type="SUPFAM" id="SSF117130">
    <property type="entry name" value="CsrA-like"/>
    <property type="match status" value="1"/>
</dbReference>
<protein>
    <recommendedName>
        <fullName evidence="5">Translational regulator CsrA</fullName>
    </recommendedName>
</protein>
<organism evidence="6 7">
    <name type="scientific">Helicobacter pylori</name>
    <name type="common">Campylobacter pylori</name>
    <dbReference type="NCBI Taxonomy" id="210"/>
    <lineage>
        <taxon>Bacteria</taxon>
        <taxon>Pseudomonadati</taxon>
        <taxon>Campylobacterota</taxon>
        <taxon>Epsilonproteobacteria</taxon>
        <taxon>Campylobacterales</taxon>
        <taxon>Helicobacteraceae</taxon>
        <taxon>Helicobacter</taxon>
    </lineage>
</organism>
<dbReference type="Gene3D" id="2.60.40.4380">
    <property type="entry name" value="Translational regulator CsrA"/>
    <property type="match status" value="1"/>
</dbReference>
<dbReference type="GO" id="GO:0048027">
    <property type="term" value="F:mRNA 5'-UTR binding"/>
    <property type="evidence" value="ECO:0007669"/>
    <property type="project" value="UniProtKB-UniRule"/>
</dbReference>
<dbReference type="AlphaFoldDB" id="A0A1A9HE53"/>
<evidence type="ECO:0000256" key="2">
    <source>
        <dbReference type="ARBA" id="ARBA00022491"/>
    </source>
</evidence>
<keyword evidence="1 5" id="KW-0963">Cytoplasm</keyword>
<name>A0A1A9HE53_HELPX</name>
<comment type="subunit">
    <text evidence="5">Homodimer; the beta-strands of each monomer intercalate to form a hydrophobic core, while the alpha-helices form wings that extend away from the core.</text>
</comment>
<dbReference type="GO" id="GO:0045947">
    <property type="term" value="P:negative regulation of translational initiation"/>
    <property type="evidence" value="ECO:0007669"/>
    <property type="project" value="UniProtKB-UniRule"/>
</dbReference>